<dbReference type="EMBL" id="CP097635">
    <property type="protein sequence ID" value="URI06293.1"/>
    <property type="molecule type" value="Genomic_DNA"/>
</dbReference>
<feature type="transmembrane region" description="Helical" evidence="1">
    <location>
        <begin position="112"/>
        <end position="129"/>
    </location>
</feature>
<keyword evidence="1" id="KW-0472">Membrane</keyword>
<gene>
    <name evidence="3" type="ORF">MW290_10210</name>
</gene>
<evidence type="ECO:0000313" key="3">
    <source>
        <dbReference type="EMBL" id="URI06293.1"/>
    </source>
</evidence>
<keyword evidence="1" id="KW-1133">Transmembrane helix</keyword>
<dbReference type="Proteomes" id="UP001056201">
    <property type="component" value="Chromosome 1"/>
</dbReference>
<evidence type="ECO:0000313" key="4">
    <source>
        <dbReference type="Proteomes" id="UP001056201"/>
    </source>
</evidence>
<keyword evidence="4" id="KW-1185">Reference proteome</keyword>
<dbReference type="InterPro" id="IPR011129">
    <property type="entry name" value="CSD"/>
</dbReference>
<dbReference type="CDD" id="cd04458">
    <property type="entry name" value="CSP_CDS"/>
    <property type="match status" value="1"/>
</dbReference>
<dbReference type="SUPFAM" id="SSF50249">
    <property type="entry name" value="Nucleic acid-binding proteins"/>
    <property type="match status" value="1"/>
</dbReference>
<dbReference type="RefSeq" id="WP_250194556.1">
    <property type="nucleotide sequence ID" value="NZ_CP097635.1"/>
</dbReference>
<dbReference type="InterPro" id="IPR012340">
    <property type="entry name" value="NA-bd_OB-fold"/>
</dbReference>
<sequence>MRFEGTLTTWNDERGFGYIESSQGGEPIFVHVSAWPRGAGRPRLRQAVSFEIEVGAKGKRARELRLIQPRQSPARPASPQGAAAGAATWLAVLLCLAGGAGVALLGTLPLRLASGYLGLSGLTFLAYALDKSAARRGAWRTSERTLHLLALAGGWPGAWLAQRLLRHKSSKPAFRSVFWLTSVLNVAGVLVTFSPLRGRLSLVGL</sequence>
<reference evidence="3" key="1">
    <citation type="submission" date="2022-05" db="EMBL/GenBank/DDBJ databases">
        <title>An RpoN-dependent PEP-CTERM gene is involved in floc formation of an Aquincola tertiaricarbonis strain.</title>
        <authorList>
            <person name="Qiu D."/>
            <person name="Xia M."/>
        </authorList>
    </citation>
    <scope>NUCLEOTIDE SEQUENCE</scope>
    <source>
        <strain evidence="3">RN12</strain>
    </source>
</reference>
<dbReference type="Gene3D" id="2.40.50.140">
    <property type="entry name" value="Nucleic acid-binding proteins"/>
    <property type="match status" value="1"/>
</dbReference>
<feature type="transmembrane region" description="Helical" evidence="1">
    <location>
        <begin position="82"/>
        <end position="105"/>
    </location>
</feature>
<dbReference type="PROSITE" id="PS51857">
    <property type="entry name" value="CSD_2"/>
    <property type="match status" value="1"/>
</dbReference>
<name>A0ABY4RZD9_AQUTE</name>
<dbReference type="InterPro" id="IPR010718">
    <property type="entry name" value="DUF1294"/>
</dbReference>
<accession>A0ABY4RZD9</accession>
<evidence type="ECO:0000259" key="2">
    <source>
        <dbReference type="PROSITE" id="PS51857"/>
    </source>
</evidence>
<feature type="transmembrane region" description="Helical" evidence="1">
    <location>
        <begin position="177"/>
        <end position="196"/>
    </location>
</feature>
<dbReference type="Pfam" id="PF00313">
    <property type="entry name" value="CSD"/>
    <property type="match status" value="1"/>
</dbReference>
<dbReference type="Pfam" id="PF06961">
    <property type="entry name" value="DUF1294"/>
    <property type="match status" value="1"/>
</dbReference>
<evidence type="ECO:0000256" key="1">
    <source>
        <dbReference type="SAM" id="Phobius"/>
    </source>
</evidence>
<dbReference type="SMART" id="SM00357">
    <property type="entry name" value="CSP"/>
    <property type="match status" value="1"/>
</dbReference>
<keyword evidence="1" id="KW-0812">Transmembrane</keyword>
<dbReference type="InterPro" id="IPR002059">
    <property type="entry name" value="CSP_DNA-bd"/>
</dbReference>
<proteinExistence type="predicted"/>
<feature type="domain" description="CSD" evidence="2">
    <location>
        <begin position="2"/>
        <end position="66"/>
    </location>
</feature>
<protein>
    <submittedName>
        <fullName evidence="3">Cold shock and DUF1294 domain-containing protein</fullName>
    </submittedName>
</protein>
<organism evidence="3 4">
    <name type="scientific">Aquincola tertiaricarbonis</name>
    <dbReference type="NCBI Taxonomy" id="391953"/>
    <lineage>
        <taxon>Bacteria</taxon>
        <taxon>Pseudomonadati</taxon>
        <taxon>Pseudomonadota</taxon>
        <taxon>Betaproteobacteria</taxon>
        <taxon>Burkholderiales</taxon>
        <taxon>Sphaerotilaceae</taxon>
        <taxon>Aquincola</taxon>
    </lineage>
</organism>